<reference evidence="4" key="1">
    <citation type="submission" date="2016-03" db="EMBL/GenBank/DDBJ databases">
        <authorList>
            <person name="Heylen K."/>
            <person name="De Vos P."/>
            <person name="Vekeman B."/>
        </authorList>
    </citation>
    <scope>NUCLEOTIDE SEQUENCE [LARGE SCALE GENOMIC DNA]</scope>
    <source>
        <strain evidence="4">R-45383</strain>
    </source>
</reference>
<dbReference type="PANTHER" id="PTHR12526">
    <property type="entry name" value="GLYCOSYLTRANSFERASE"/>
    <property type="match status" value="1"/>
</dbReference>
<organism evidence="3 4">
    <name type="scientific">Methylomonas koyamae</name>
    <dbReference type="NCBI Taxonomy" id="702114"/>
    <lineage>
        <taxon>Bacteria</taxon>
        <taxon>Pseudomonadati</taxon>
        <taxon>Pseudomonadota</taxon>
        <taxon>Gammaproteobacteria</taxon>
        <taxon>Methylococcales</taxon>
        <taxon>Methylococcaceae</taxon>
        <taxon>Methylomonas</taxon>
    </lineage>
</organism>
<sequence>MALAKAARAAGFDISVMTRVTRHGDAIRAAGFELIDLPVDRGGTNPWIELNTLMQVWRAYRHLKPDLVHQVALKPVLYGGIVSLLMPELKTVNLLAGLGTIFSSSHQRAKWLRKVVQPLFSLLFRRPNSQTIVQNRADYALLRDQLRVPESALHLIKGSGVDTDEFRAVPEPPGRVTIALVSRLLWDKGIGEYVAAVGLLKRKGLEFDALLVGSPDHENLAPISQAQLTAWNRQGDVRCVGHVDDVAHFWRDAHIAVLPSFYGEGIPKSLIEAAASGRAIVTTDTPGCDEIVADGENGYLVPVKDVPALAAALEKLLTNPELRQSMGQAGRRKVEQEFSDAIVLAQTLAVYRLLLDAAPD</sequence>
<evidence type="ECO:0000313" key="3">
    <source>
        <dbReference type="EMBL" id="OAI28314.1"/>
    </source>
</evidence>
<dbReference type="Pfam" id="PF00534">
    <property type="entry name" value="Glycos_transf_1"/>
    <property type="match status" value="1"/>
</dbReference>
<comment type="caution">
    <text evidence="3">The sequence shown here is derived from an EMBL/GenBank/DDBJ whole genome shotgun (WGS) entry which is preliminary data.</text>
</comment>
<feature type="domain" description="Glycosyl transferase family 1" evidence="1">
    <location>
        <begin position="164"/>
        <end position="332"/>
    </location>
</feature>
<dbReference type="Pfam" id="PF13477">
    <property type="entry name" value="Glyco_trans_4_2"/>
    <property type="match status" value="1"/>
</dbReference>
<feature type="domain" description="Glycosyltransferase subfamily 4-like N-terminal" evidence="2">
    <location>
        <begin position="3"/>
        <end position="119"/>
    </location>
</feature>
<dbReference type="Proteomes" id="UP000077628">
    <property type="component" value="Unassembled WGS sequence"/>
</dbReference>
<dbReference type="SUPFAM" id="SSF53756">
    <property type="entry name" value="UDP-Glycosyltransferase/glycogen phosphorylase"/>
    <property type="match status" value="1"/>
</dbReference>
<evidence type="ECO:0000313" key="4">
    <source>
        <dbReference type="Proteomes" id="UP000077628"/>
    </source>
</evidence>
<keyword evidence="4" id="KW-1185">Reference proteome</keyword>
<proteinExistence type="predicted"/>
<evidence type="ECO:0000259" key="2">
    <source>
        <dbReference type="Pfam" id="PF13477"/>
    </source>
</evidence>
<dbReference type="GO" id="GO:1901135">
    <property type="term" value="P:carbohydrate derivative metabolic process"/>
    <property type="evidence" value="ECO:0007669"/>
    <property type="project" value="UniProtKB-ARBA"/>
</dbReference>
<protein>
    <recommendedName>
        <fullName evidence="5">Glycosyl transferase family 1</fullName>
    </recommendedName>
</protein>
<name>A0A177PEQ2_9GAMM</name>
<dbReference type="GO" id="GO:0016757">
    <property type="term" value="F:glycosyltransferase activity"/>
    <property type="evidence" value="ECO:0007669"/>
    <property type="project" value="InterPro"/>
</dbReference>
<dbReference type="STRING" id="702114.A1355_01135"/>
<dbReference type="CDD" id="cd03808">
    <property type="entry name" value="GT4_CapM-like"/>
    <property type="match status" value="1"/>
</dbReference>
<dbReference type="InterPro" id="IPR001296">
    <property type="entry name" value="Glyco_trans_1"/>
</dbReference>
<dbReference type="PANTHER" id="PTHR12526:SF638">
    <property type="entry name" value="SPORE COAT PROTEIN SA"/>
    <property type="match status" value="1"/>
</dbReference>
<accession>A0A177PEQ2</accession>
<evidence type="ECO:0008006" key="5">
    <source>
        <dbReference type="Google" id="ProtNLM"/>
    </source>
</evidence>
<dbReference type="InterPro" id="IPR028098">
    <property type="entry name" value="Glyco_trans_4-like_N"/>
</dbReference>
<evidence type="ECO:0000259" key="1">
    <source>
        <dbReference type="Pfam" id="PF00534"/>
    </source>
</evidence>
<dbReference type="Gene3D" id="3.40.50.2000">
    <property type="entry name" value="Glycogen Phosphorylase B"/>
    <property type="match status" value="2"/>
</dbReference>
<dbReference type="EMBL" id="LUUK01000012">
    <property type="protein sequence ID" value="OAI28314.1"/>
    <property type="molecule type" value="Genomic_DNA"/>
</dbReference>
<gene>
    <name evidence="3" type="ORF">A1355_01135</name>
</gene>
<dbReference type="AlphaFoldDB" id="A0A177PEQ2"/>